<feature type="transmembrane region" description="Helical" evidence="1">
    <location>
        <begin position="6"/>
        <end position="31"/>
    </location>
</feature>
<dbReference type="OrthoDB" id="7076168at2"/>
<dbReference type="Proteomes" id="UP000242258">
    <property type="component" value="Unassembled WGS sequence"/>
</dbReference>
<organism evidence="2 3">
    <name type="scientific">Rheinheimera salexigens</name>
    <dbReference type="NCBI Taxonomy" id="1628148"/>
    <lineage>
        <taxon>Bacteria</taxon>
        <taxon>Pseudomonadati</taxon>
        <taxon>Pseudomonadota</taxon>
        <taxon>Gammaproteobacteria</taxon>
        <taxon>Chromatiales</taxon>
        <taxon>Chromatiaceae</taxon>
        <taxon>Rheinheimera</taxon>
    </lineage>
</organism>
<evidence type="ECO:0000313" key="2">
    <source>
        <dbReference type="EMBL" id="OEY68860.1"/>
    </source>
</evidence>
<gene>
    <name evidence="2" type="ORF">BI198_04235</name>
</gene>
<feature type="transmembrane region" description="Helical" evidence="1">
    <location>
        <begin position="92"/>
        <end position="117"/>
    </location>
</feature>
<evidence type="ECO:0000256" key="1">
    <source>
        <dbReference type="SAM" id="Phobius"/>
    </source>
</evidence>
<evidence type="ECO:0000313" key="3">
    <source>
        <dbReference type="Proteomes" id="UP000242258"/>
    </source>
</evidence>
<dbReference type="RefSeq" id="WP_070048426.1">
    <property type="nucleotide sequence ID" value="NZ_CBCSDO010000003.1"/>
</dbReference>
<reference evidence="3" key="1">
    <citation type="submission" date="2016-09" db="EMBL/GenBank/DDBJ databases">
        <authorList>
            <person name="Wan X."/>
            <person name="Hou S."/>
        </authorList>
    </citation>
    <scope>NUCLEOTIDE SEQUENCE [LARGE SCALE GENOMIC DNA]</scope>
    <source>
        <strain evidence="3">KH87</strain>
    </source>
</reference>
<keyword evidence="1" id="KW-0472">Membrane</keyword>
<keyword evidence="1" id="KW-0812">Transmembrane</keyword>
<protein>
    <submittedName>
        <fullName evidence="2">Uncharacterized protein</fullName>
    </submittedName>
</protein>
<dbReference type="AlphaFoldDB" id="A0A1E7Q416"/>
<dbReference type="EMBL" id="MKEK01000001">
    <property type="protein sequence ID" value="OEY68860.1"/>
    <property type="molecule type" value="Genomic_DNA"/>
</dbReference>
<name>A0A1E7Q416_9GAMM</name>
<accession>A0A1E7Q416</accession>
<sequence length="123" mass="14547">MEPQIYWYELLFMGLLVSMMVAYPTVALFVTRPIQRKLRQTQQDYLSDWVKWPFQTIFYTLAVLVSFTRWRHENNRHLVDADELVRQAATPVQWWLSLWLAVSTCGMAILGLSMAALDYISVW</sequence>
<comment type="caution">
    <text evidence="2">The sequence shown here is derived from an EMBL/GenBank/DDBJ whole genome shotgun (WGS) entry which is preliminary data.</text>
</comment>
<proteinExistence type="predicted"/>
<keyword evidence="3" id="KW-1185">Reference proteome</keyword>
<keyword evidence="1" id="KW-1133">Transmembrane helix</keyword>